<dbReference type="Bgee" id="ENSAMXG00000033183">
    <property type="expression patterns" value="Expressed in testis and 3 other cell types or tissues"/>
</dbReference>
<dbReference type="EC" id="2.7.11.1" evidence="2"/>
<keyword evidence="4" id="KW-0808">Transferase</keyword>
<keyword evidence="15" id="KW-1185">Reference proteome</keyword>
<sequence length="349" mass="40593">MEEFGLRRGKRKREDEEEIFQQTDGLPKSDFFERKRKKPKVEQQPRKQRRIQRSPRLRKANKPDTFESLYTVGEKLGEGGFGSVFAGTRVSDGLQVAIKFVRKLEDDRYIQNPEDSRSIPVEVAVMQKMSETPVDSVIRLIQWFDEPKRYILILERPYPCKGLDTLIDIYGGSLSEEMARIFMLQVVQAVFECQKRGVIHRDIKLENILINMETTEIKLIDFGCGDLIKRSGYNYFEGTFQYCPPEFFITGRYCATPATVWSLGVLLYEMVCGSVPFKDESEIIGGPLRFKDDLSDEFCDLVRWCLQRKPISRPSLQQILKHKWFMPSFPAQMTEKIIKRSSAQRAEIV</sequence>
<dbReference type="AlphaFoldDB" id="A0A3B1K0J7"/>
<proteinExistence type="inferred from homology"/>
<keyword evidence="6" id="KW-0418">Kinase</keyword>
<evidence type="ECO:0000256" key="5">
    <source>
        <dbReference type="ARBA" id="ARBA00022741"/>
    </source>
</evidence>
<dbReference type="PROSITE" id="PS00108">
    <property type="entry name" value="PROTEIN_KINASE_ST"/>
    <property type="match status" value="1"/>
</dbReference>
<reference evidence="14" key="4">
    <citation type="submission" date="2025-09" db="UniProtKB">
        <authorList>
            <consortium name="Ensembl"/>
        </authorList>
    </citation>
    <scope>IDENTIFICATION</scope>
</reference>
<evidence type="ECO:0000259" key="13">
    <source>
        <dbReference type="PROSITE" id="PS50011"/>
    </source>
</evidence>
<evidence type="ECO:0000256" key="12">
    <source>
        <dbReference type="SAM" id="MobiDB-lite"/>
    </source>
</evidence>
<evidence type="ECO:0000256" key="3">
    <source>
        <dbReference type="ARBA" id="ARBA00022527"/>
    </source>
</evidence>
<evidence type="ECO:0000256" key="4">
    <source>
        <dbReference type="ARBA" id="ARBA00022679"/>
    </source>
</evidence>
<evidence type="ECO:0000256" key="7">
    <source>
        <dbReference type="ARBA" id="ARBA00022840"/>
    </source>
</evidence>
<dbReference type="PROSITE" id="PS50011">
    <property type="entry name" value="PROTEIN_KINASE_DOM"/>
    <property type="match status" value="1"/>
</dbReference>
<dbReference type="GO" id="GO:0005524">
    <property type="term" value="F:ATP binding"/>
    <property type="evidence" value="ECO:0007669"/>
    <property type="project" value="UniProtKB-UniRule"/>
</dbReference>
<accession>A0A3B1K0J7</accession>
<name>A0A3B1K0J7_ASTMX</name>
<dbReference type="SUPFAM" id="SSF56112">
    <property type="entry name" value="Protein kinase-like (PK-like)"/>
    <property type="match status" value="1"/>
</dbReference>
<dbReference type="Proteomes" id="UP000018467">
    <property type="component" value="Unassembled WGS sequence"/>
</dbReference>
<dbReference type="InterPro" id="IPR011009">
    <property type="entry name" value="Kinase-like_dom_sf"/>
</dbReference>
<dbReference type="InterPro" id="IPR017441">
    <property type="entry name" value="Protein_kinase_ATP_BS"/>
</dbReference>
<dbReference type="FunFam" id="1.10.510.10:FF:000392">
    <property type="entry name" value="Pim proto-oncogene, serine/threonine kinase,-related 152"/>
    <property type="match status" value="1"/>
</dbReference>
<evidence type="ECO:0000256" key="6">
    <source>
        <dbReference type="ARBA" id="ARBA00022777"/>
    </source>
</evidence>
<dbReference type="Gene3D" id="1.10.510.10">
    <property type="entry name" value="Transferase(Phosphotransferase) domain 1"/>
    <property type="match status" value="1"/>
</dbReference>
<keyword evidence="3 11" id="KW-0723">Serine/threonine-protein kinase</keyword>
<evidence type="ECO:0000256" key="1">
    <source>
        <dbReference type="ARBA" id="ARBA00005505"/>
    </source>
</evidence>
<evidence type="ECO:0000313" key="15">
    <source>
        <dbReference type="Proteomes" id="UP000018467"/>
    </source>
</evidence>
<organism evidence="14 15">
    <name type="scientific">Astyanax mexicanus</name>
    <name type="common">Blind cave fish</name>
    <name type="synonym">Astyanax fasciatus mexicanus</name>
    <dbReference type="NCBI Taxonomy" id="7994"/>
    <lineage>
        <taxon>Eukaryota</taxon>
        <taxon>Metazoa</taxon>
        <taxon>Chordata</taxon>
        <taxon>Craniata</taxon>
        <taxon>Vertebrata</taxon>
        <taxon>Euteleostomi</taxon>
        <taxon>Actinopterygii</taxon>
        <taxon>Neopterygii</taxon>
        <taxon>Teleostei</taxon>
        <taxon>Ostariophysi</taxon>
        <taxon>Characiformes</taxon>
        <taxon>Characoidei</taxon>
        <taxon>Acestrorhamphidae</taxon>
        <taxon>Acestrorhamphinae</taxon>
        <taxon>Astyanax</taxon>
    </lineage>
</organism>
<dbReference type="GO" id="GO:0005737">
    <property type="term" value="C:cytoplasm"/>
    <property type="evidence" value="ECO:0007669"/>
    <property type="project" value="TreeGrafter"/>
</dbReference>
<feature type="region of interest" description="Disordered" evidence="12">
    <location>
        <begin position="1"/>
        <end position="59"/>
    </location>
</feature>
<evidence type="ECO:0000256" key="9">
    <source>
        <dbReference type="ARBA" id="ARBA00048679"/>
    </source>
</evidence>
<feature type="binding site" evidence="10">
    <location>
        <position position="103"/>
    </location>
    <ligand>
        <name>ATP</name>
        <dbReference type="ChEBI" id="CHEBI:30616"/>
    </ligand>
</feature>
<reference evidence="15" key="2">
    <citation type="journal article" date="2014" name="Nat. Commun.">
        <title>The cavefish genome reveals candidate genes for eye loss.</title>
        <authorList>
            <person name="McGaugh S.E."/>
            <person name="Gross J.B."/>
            <person name="Aken B."/>
            <person name="Blin M."/>
            <person name="Borowsky R."/>
            <person name="Chalopin D."/>
            <person name="Hinaux H."/>
            <person name="Jeffery W.R."/>
            <person name="Keene A."/>
            <person name="Ma L."/>
            <person name="Minx P."/>
            <person name="Murphy D."/>
            <person name="O'Quin K.E."/>
            <person name="Retaux S."/>
            <person name="Rohner N."/>
            <person name="Searle S.M."/>
            <person name="Stahl B.A."/>
            <person name="Tabin C."/>
            <person name="Volff J.N."/>
            <person name="Yoshizawa M."/>
            <person name="Warren W.C."/>
        </authorList>
    </citation>
    <scope>NUCLEOTIDE SEQUENCE [LARGE SCALE GENOMIC DNA]</scope>
    <source>
        <strain evidence="15">female</strain>
    </source>
</reference>
<reference evidence="15" key="1">
    <citation type="submission" date="2013-03" db="EMBL/GenBank/DDBJ databases">
        <authorList>
            <person name="Jeffery W."/>
            <person name="Warren W."/>
            <person name="Wilson R.K."/>
        </authorList>
    </citation>
    <scope>NUCLEOTIDE SEQUENCE</scope>
    <source>
        <strain evidence="15">female</strain>
    </source>
</reference>
<dbReference type="InParanoid" id="A0A3B1K0J7"/>
<dbReference type="InterPro" id="IPR051138">
    <property type="entry name" value="PIM_Ser/Thr_kinase"/>
</dbReference>
<protein>
    <recommendedName>
        <fullName evidence="2">non-specific serine/threonine protein kinase</fullName>
        <ecNumber evidence="2">2.7.11.1</ecNumber>
    </recommendedName>
</protein>
<comment type="similarity">
    <text evidence="1">Belongs to the protein kinase superfamily. CAMK Ser/Thr protein kinase family. PIM subfamily.</text>
</comment>
<dbReference type="PANTHER" id="PTHR22984:SF11">
    <property type="entry name" value="AURORA KINASE-RELATED"/>
    <property type="match status" value="1"/>
</dbReference>
<dbReference type="GO" id="GO:0043066">
    <property type="term" value="P:negative regulation of apoptotic process"/>
    <property type="evidence" value="ECO:0007669"/>
    <property type="project" value="TreeGrafter"/>
</dbReference>
<dbReference type="InterPro" id="IPR008271">
    <property type="entry name" value="Ser/Thr_kinase_AS"/>
</dbReference>
<dbReference type="Gene3D" id="3.30.200.20">
    <property type="entry name" value="Phosphorylase Kinase, domain 1"/>
    <property type="match status" value="1"/>
</dbReference>
<dbReference type="SMART" id="SM00220">
    <property type="entry name" value="S_TKc"/>
    <property type="match status" value="1"/>
</dbReference>
<dbReference type="GO" id="GO:0007346">
    <property type="term" value="P:regulation of mitotic cell cycle"/>
    <property type="evidence" value="ECO:0007669"/>
    <property type="project" value="TreeGrafter"/>
</dbReference>
<dbReference type="InterPro" id="IPR000719">
    <property type="entry name" value="Prot_kinase_dom"/>
</dbReference>
<dbReference type="FunCoup" id="A0A3B1K0J7">
    <property type="interactions" value="3"/>
</dbReference>
<evidence type="ECO:0000256" key="11">
    <source>
        <dbReference type="RuleBase" id="RU000304"/>
    </source>
</evidence>
<reference evidence="14" key="3">
    <citation type="submission" date="2025-08" db="UniProtKB">
        <authorList>
            <consortium name="Ensembl"/>
        </authorList>
    </citation>
    <scope>IDENTIFICATION</scope>
</reference>
<evidence type="ECO:0000256" key="10">
    <source>
        <dbReference type="PROSITE-ProRule" id="PRU10141"/>
    </source>
</evidence>
<dbReference type="STRING" id="7994.ENSAMXP00000048187"/>
<comment type="catalytic activity">
    <reaction evidence="8">
        <text>L-threonyl-[protein] + ATP = O-phospho-L-threonyl-[protein] + ADP + H(+)</text>
        <dbReference type="Rhea" id="RHEA:46608"/>
        <dbReference type="Rhea" id="RHEA-COMP:11060"/>
        <dbReference type="Rhea" id="RHEA-COMP:11605"/>
        <dbReference type="ChEBI" id="CHEBI:15378"/>
        <dbReference type="ChEBI" id="CHEBI:30013"/>
        <dbReference type="ChEBI" id="CHEBI:30616"/>
        <dbReference type="ChEBI" id="CHEBI:61977"/>
        <dbReference type="ChEBI" id="CHEBI:456216"/>
        <dbReference type="EC" id="2.7.11.1"/>
    </reaction>
</comment>
<comment type="catalytic activity">
    <reaction evidence="9">
        <text>L-seryl-[protein] + ATP = O-phospho-L-seryl-[protein] + ADP + H(+)</text>
        <dbReference type="Rhea" id="RHEA:17989"/>
        <dbReference type="Rhea" id="RHEA-COMP:9863"/>
        <dbReference type="Rhea" id="RHEA-COMP:11604"/>
        <dbReference type="ChEBI" id="CHEBI:15378"/>
        <dbReference type="ChEBI" id="CHEBI:29999"/>
        <dbReference type="ChEBI" id="CHEBI:30616"/>
        <dbReference type="ChEBI" id="CHEBI:83421"/>
        <dbReference type="ChEBI" id="CHEBI:456216"/>
        <dbReference type="EC" id="2.7.11.1"/>
    </reaction>
</comment>
<dbReference type="PROSITE" id="PS00107">
    <property type="entry name" value="PROTEIN_KINASE_ATP"/>
    <property type="match status" value="1"/>
</dbReference>
<feature type="compositionally biased region" description="Basic residues" evidence="12">
    <location>
        <begin position="46"/>
        <end position="59"/>
    </location>
</feature>
<keyword evidence="5 10" id="KW-0547">Nucleotide-binding</keyword>
<feature type="domain" description="Protein kinase" evidence="13">
    <location>
        <begin position="70"/>
        <end position="325"/>
    </location>
</feature>
<evidence type="ECO:0000256" key="8">
    <source>
        <dbReference type="ARBA" id="ARBA00047899"/>
    </source>
</evidence>
<keyword evidence="7 10" id="KW-0067">ATP-binding</keyword>
<dbReference type="Ensembl" id="ENSAMXT00000042000.1">
    <property type="protein sequence ID" value="ENSAMXP00000048187.1"/>
    <property type="gene ID" value="ENSAMXG00000033183.1"/>
</dbReference>
<dbReference type="Pfam" id="PF00069">
    <property type="entry name" value="Pkinase"/>
    <property type="match status" value="1"/>
</dbReference>
<dbReference type="PANTHER" id="PTHR22984">
    <property type="entry name" value="SERINE/THREONINE-PROTEIN KINASE PIM"/>
    <property type="match status" value="1"/>
</dbReference>
<dbReference type="GO" id="GO:0004674">
    <property type="term" value="F:protein serine/threonine kinase activity"/>
    <property type="evidence" value="ECO:0007669"/>
    <property type="project" value="UniProtKB-KW"/>
</dbReference>
<evidence type="ECO:0000313" key="14">
    <source>
        <dbReference type="Ensembl" id="ENSAMXP00000048187.1"/>
    </source>
</evidence>
<dbReference type="GeneTree" id="ENSGT00950000182996"/>
<evidence type="ECO:0000256" key="2">
    <source>
        <dbReference type="ARBA" id="ARBA00012513"/>
    </source>
</evidence>
<dbReference type="GO" id="GO:0106310">
    <property type="term" value="F:protein serine kinase activity"/>
    <property type="evidence" value="ECO:0007669"/>
    <property type="project" value="RHEA"/>
</dbReference>